<proteinExistence type="predicted"/>
<dbReference type="OrthoDB" id="4947262at2"/>
<evidence type="ECO:0000313" key="1">
    <source>
        <dbReference type="EMBL" id="SNS21503.1"/>
    </source>
</evidence>
<sequence>MTYAHHQAFIAVSGQDCPHTGVWRALDSSVPPLLVRKGEIMPGAAGRVVSWELVQPGEATMASAIPD</sequence>
<dbReference type="AlphaFoldDB" id="A0A239CQ28"/>
<evidence type="ECO:0000313" key="2">
    <source>
        <dbReference type="Proteomes" id="UP000198324"/>
    </source>
</evidence>
<keyword evidence="2" id="KW-1185">Reference proteome</keyword>
<accession>A0A239CQ28</accession>
<protein>
    <submittedName>
        <fullName evidence="1">Uncharacterized protein</fullName>
    </submittedName>
</protein>
<dbReference type="Proteomes" id="UP000198324">
    <property type="component" value="Unassembled WGS sequence"/>
</dbReference>
<dbReference type="EMBL" id="FZOC01000008">
    <property type="protein sequence ID" value="SNS21503.1"/>
    <property type="molecule type" value="Genomic_DNA"/>
</dbReference>
<dbReference type="RefSeq" id="WP_143337416.1">
    <property type="nucleotide sequence ID" value="NZ_FZOC01000008.1"/>
</dbReference>
<name>A0A239CQ28_9BACT</name>
<gene>
    <name evidence="1" type="ORF">SAMN04488503_3223</name>
</gene>
<reference evidence="1 2" key="1">
    <citation type="submission" date="2017-06" db="EMBL/GenBank/DDBJ databases">
        <authorList>
            <person name="Kim H.J."/>
            <person name="Triplett B.A."/>
        </authorList>
    </citation>
    <scope>NUCLEOTIDE SEQUENCE [LARGE SCALE GENOMIC DNA]</scope>
    <source>
        <strain evidence="1 2">DSM 13116</strain>
    </source>
</reference>
<organism evidence="1 2">
    <name type="scientific">Humidesulfovibrio mexicanus</name>
    <dbReference type="NCBI Taxonomy" id="147047"/>
    <lineage>
        <taxon>Bacteria</taxon>
        <taxon>Pseudomonadati</taxon>
        <taxon>Thermodesulfobacteriota</taxon>
        <taxon>Desulfovibrionia</taxon>
        <taxon>Desulfovibrionales</taxon>
        <taxon>Desulfovibrionaceae</taxon>
        <taxon>Humidesulfovibrio</taxon>
    </lineage>
</organism>